<reference evidence="1" key="1">
    <citation type="journal article" date="2015" name="Proc. Natl. Acad. Sci. U.S.A.">
        <title>Networks of energetic and metabolic interactions define dynamics in microbial communities.</title>
        <authorList>
            <person name="Embree M."/>
            <person name="Liu J.K."/>
            <person name="Al-Bassam M.M."/>
            <person name="Zengler K."/>
        </authorList>
    </citation>
    <scope>NUCLEOTIDE SEQUENCE</scope>
</reference>
<dbReference type="InterPro" id="IPR010179">
    <property type="entry name" value="CRISPR-assoc_prot_Cse3"/>
</dbReference>
<gene>
    <name evidence="1" type="ORF">ASZ90_011383</name>
</gene>
<comment type="caution">
    <text evidence="1">The sequence shown here is derived from an EMBL/GenBank/DDBJ whole genome shotgun (WGS) entry which is preliminary data.</text>
</comment>
<dbReference type="SMART" id="SM01101">
    <property type="entry name" value="CRISPR_assoc"/>
    <property type="match status" value="1"/>
</dbReference>
<dbReference type="Pfam" id="PF08798">
    <property type="entry name" value="CRISPR_assoc"/>
    <property type="match status" value="1"/>
</dbReference>
<dbReference type="NCBIfam" id="TIGR01907">
    <property type="entry name" value="casE_Cse3"/>
    <property type="match status" value="1"/>
</dbReference>
<protein>
    <submittedName>
        <fullName evidence="1">Crispr-associated protein, cse3 family</fullName>
    </submittedName>
</protein>
<dbReference type="SUPFAM" id="SSF117987">
    <property type="entry name" value="CRISPR-associated protein"/>
    <property type="match status" value="2"/>
</dbReference>
<sequence length="228" mass="26246">MFISRMQLLPDAAGKKGFWQMVGSEYKAHHMVWDIFTDDPDRKRDFLYRIEESEGLPTIYSVCQREPVNRGGMWRIDTKEYDPILRPGQELSFVLRANPVRTKRNDAGKHSRHDVVMEAKTRLKQQGRPKEYWPPEPEIVQKAGYAWLAMKGEGNGFAVVEENVRADGYAQRRFRKQKAKQPISISTIDFTGILTVTDPEKFKSALFYGIGPAKGFGCGMMMIRPVVW</sequence>
<name>A0A0W8FDH3_9ZZZZ</name>
<dbReference type="CDD" id="cd09727">
    <property type="entry name" value="Cas6_I-E"/>
    <property type="match status" value="1"/>
</dbReference>
<proteinExistence type="predicted"/>
<dbReference type="Gene3D" id="3.30.70.1210">
    <property type="entry name" value="Crispr-associated protein, domain 2"/>
    <property type="match status" value="1"/>
</dbReference>
<dbReference type="EMBL" id="LNQE01001348">
    <property type="protein sequence ID" value="KUG18911.1"/>
    <property type="molecule type" value="Genomic_DNA"/>
</dbReference>
<evidence type="ECO:0000313" key="1">
    <source>
        <dbReference type="EMBL" id="KUG18911.1"/>
    </source>
</evidence>
<organism evidence="1">
    <name type="scientific">hydrocarbon metagenome</name>
    <dbReference type="NCBI Taxonomy" id="938273"/>
    <lineage>
        <taxon>unclassified sequences</taxon>
        <taxon>metagenomes</taxon>
        <taxon>ecological metagenomes</taxon>
    </lineage>
</organism>
<dbReference type="Gene3D" id="3.30.70.1200">
    <property type="entry name" value="Crispr-associated protein, domain 1"/>
    <property type="match status" value="1"/>
</dbReference>
<accession>A0A0W8FDH3</accession>
<dbReference type="AlphaFoldDB" id="A0A0W8FDH3"/>